<organism evidence="4 5">
    <name type="scientific">Bacillus thermotolerans</name>
    <name type="common">Quasibacillus thermotolerans</name>
    <dbReference type="NCBI Taxonomy" id="1221996"/>
    <lineage>
        <taxon>Bacteria</taxon>
        <taxon>Bacillati</taxon>
        <taxon>Bacillota</taxon>
        <taxon>Bacilli</taxon>
        <taxon>Bacillales</taxon>
        <taxon>Bacillaceae</taxon>
        <taxon>Bacillus</taxon>
    </lineage>
</organism>
<proteinExistence type="predicted"/>
<feature type="compositionally biased region" description="Basic residues" evidence="1">
    <location>
        <begin position="566"/>
        <end position="585"/>
    </location>
</feature>
<gene>
    <name evidence="4" type="ORF">QY95_01167</name>
</gene>
<evidence type="ECO:0000259" key="2">
    <source>
        <dbReference type="Pfam" id="PF09423"/>
    </source>
</evidence>
<dbReference type="Gene3D" id="3.60.21.70">
    <property type="entry name" value="PhoD-like phosphatase"/>
    <property type="match status" value="1"/>
</dbReference>
<feature type="domain" description="PhoD-like phosphatase metallophosphatase" evidence="2">
    <location>
        <begin position="177"/>
        <end position="514"/>
    </location>
</feature>
<dbReference type="InterPro" id="IPR052900">
    <property type="entry name" value="Phospholipid_Metab_Enz"/>
</dbReference>
<comment type="caution">
    <text evidence="4">The sequence shown here is derived from an EMBL/GenBank/DDBJ whole genome shotgun (WGS) entry which is preliminary data.</text>
</comment>
<evidence type="ECO:0000313" key="4">
    <source>
        <dbReference type="EMBL" id="KKB40855.1"/>
    </source>
</evidence>
<dbReference type="Gene3D" id="2.60.40.380">
    <property type="entry name" value="Purple acid phosphatase-like, N-terminal"/>
    <property type="match status" value="1"/>
</dbReference>
<dbReference type="SUPFAM" id="SSF56300">
    <property type="entry name" value="Metallo-dependent phosphatases"/>
    <property type="match status" value="1"/>
</dbReference>
<dbReference type="Proteomes" id="UP000031563">
    <property type="component" value="Unassembled WGS sequence"/>
</dbReference>
<name>A0A0F5I6D5_BACTR</name>
<dbReference type="InterPro" id="IPR006311">
    <property type="entry name" value="TAT_signal"/>
</dbReference>
<feature type="region of interest" description="Disordered" evidence="1">
    <location>
        <begin position="342"/>
        <end position="361"/>
    </location>
</feature>
<dbReference type="PANTHER" id="PTHR43606:SF2">
    <property type="entry name" value="ALKALINE PHOSPHATASE FAMILY PROTEIN (AFU_ORTHOLOGUE AFUA_5G03860)"/>
    <property type="match status" value="1"/>
</dbReference>
<dbReference type="InterPro" id="IPR038607">
    <property type="entry name" value="PhoD-like_sf"/>
</dbReference>
<evidence type="ECO:0000259" key="3">
    <source>
        <dbReference type="Pfam" id="PF16655"/>
    </source>
</evidence>
<keyword evidence="5" id="KW-1185">Reference proteome</keyword>
<evidence type="ECO:0000313" key="5">
    <source>
        <dbReference type="Proteomes" id="UP000031563"/>
    </source>
</evidence>
<dbReference type="InterPro" id="IPR029052">
    <property type="entry name" value="Metallo-depent_PP-like"/>
</dbReference>
<dbReference type="Pfam" id="PF09423">
    <property type="entry name" value="PhoD"/>
    <property type="match status" value="1"/>
</dbReference>
<reference evidence="4" key="1">
    <citation type="submission" date="2015-02" db="EMBL/GenBank/DDBJ databases">
        <title>Genome Assembly of Bacillaceae bacterium MTCC 8252.</title>
        <authorList>
            <person name="Verma A."/>
            <person name="Khatri I."/>
            <person name="Mual P."/>
            <person name="Subramanian S."/>
            <person name="Krishnamurthi S."/>
        </authorList>
    </citation>
    <scope>NUCLEOTIDE SEQUENCE [LARGE SCALE GENOMIC DNA]</scope>
    <source>
        <strain evidence="4">MTCC 8252</strain>
    </source>
</reference>
<dbReference type="STRING" id="1221996.QY95_01167"/>
<dbReference type="Pfam" id="PF16655">
    <property type="entry name" value="PhoD_N"/>
    <property type="match status" value="1"/>
</dbReference>
<dbReference type="RefSeq" id="WP_040048028.1">
    <property type="nucleotide sequence ID" value="NZ_JWIR02000026.1"/>
</dbReference>
<dbReference type="PANTHER" id="PTHR43606">
    <property type="entry name" value="PHOSPHATASE, PUTATIVE (AFU_ORTHOLOGUE AFUA_6G08710)-RELATED"/>
    <property type="match status" value="1"/>
</dbReference>
<dbReference type="EMBL" id="JWIR02000026">
    <property type="protein sequence ID" value="KKB40855.1"/>
    <property type="molecule type" value="Genomic_DNA"/>
</dbReference>
<dbReference type="OrthoDB" id="9763616at2"/>
<feature type="compositionally biased region" description="Basic and acidic residues" evidence="1">
    <location>
        <begin position="342"/>
        <end position="355"/>
    </location>
</feature>
<evidence type="ECO:0000256" key="1">
    <source>
        <dbReference type="SAM" id="MobiDB-lite"/>
    </source>
</evidence>
<dbReference type="InterPro" id="IPR032093">
    <property type="entry name" value="PhoD_N"/>
</dbReference>
<dbReference type="CDD" id="cd07389">
    <property type="entry name" value="MPP_PhoD"/>
    <property type="match status" value="1"/>
</dbReference>
<protein>
    <submittedName>
        <fullName evidence="4">Phosphodiesterase/alkaline phosphatase D</fullName>
    </submittedName>
</protein>
<feature type="domain" description="Phospholipase D N-terminal" evidence="3">
    <location>
        <begin position="68"/>
        <end position="164"/>
    </location>
</feature>
<dbReference type="InterPro" id="IPR018946">
    <property type="entry name" value="PhoD-like_MPP"/>
</dbReference>
<dbReference type="AlphaFoldDB" id="A0A0F5I6D5"/>
<feature type="region of interest" description="Disordered" evidence="1">
    <location>
        <begin position="556"/>
        <end position="585"/>
    </location>
</feature>
<dbReference type="PROSITE" id="PS51318">
    <property type="entry name" value="TAT"/>
    <property type="match status" value="1"/>
</dbReference>
<sequence>MSNEKENMLDELIKRFNEESLQKDIDRRSFLSGASKVAGASLAVAIAQSMGGFTVEAAPQFKDYPFTLGVASGDPLSDSVVLWTRLAPDPLNGGGMPSHGVVPVKWEMALDEHFRKIVKRGVEHAHPSLAHSVHAEVFGLKPNTVYYYRFKVGNELSPIGKTKTLPAKGASVESLTFAFASCQQYEHGYYTAYQHMAKEELDLVFHLGDYIYEYGADEYVASTGNVRQHKGEEIITLTDYRNRHAQYRSDEHLKAAHAAFPWIVTWDDHEVENNYANVIPEKGQSVEAFIKRRAAAYQAYYEHMPLRKSSLPHDSSMQLYRDFKYGDLASFFVLDSRQYRDDQANDDGSKPHSPESLDPSRTLLGEEQEKWLLDHMEKSTSKWNVLAQQVFFTERNFGTAASPVYSMDSWDGYPAARQRITDFATDKDMDNMIVLTGDVHASWAANIKEDYSNPESKTLGAEFVGTSITSGGDGSDVRADTEKVLAENPHIEFFNNYRGYVRCRVTPDQWRADYRVVPFVSSKGADITTRASFVYERDGKGLREISVNTVPEGIQKSTEIEEDRHKAHKRAHERQMRKKRGKVKN</sequence>
<accession>A0A0F5I6D5</accession>